<dbReference type="EMBL" id="DF196793">
    <property type="protein sequence ID" value="GAC77610.1"/>
    <property type="molecule type" value="Genomic_DNA"/>
</dbReference>
<feature type="region of interest" description="Disordered" evidence="1">
    <location>
        <begin position="20"/>
        <end position="120"/>
    </location>
</feature>
<dbReference type="OrthoDB" id="2556639at2759"/>
<evidence type="ECO:0000313" key="3">
    <source>
        <dbReference type="Proteomes" id="UP000011976"/>
    </source>
</evidence>
<name>M9M8D8_PSEA3</name>
<protein>
    <submittedName>
        <fullName evidence="2">Acid sphingomyelinase and PHM5 phosphate metabolism protein</fullName>
    </submittedName>
</protein>
<organism evidence="2 3">
    <name type="scientific">Pseudozyma antarctica (strain T-34)</name>
    <name type="common">Yeast</name>
    <name type="synonym">Candida antarctica</name>
    <dbReference type="NCBI Taxonomy" id="1151754"/>
    <lineage>
        <taxon>Eukaryota</taxon>
        <taxon>Fungi</taxon>
        <taxon>Dikarya</taxon>
        <taxon>Basidiomycota</taxon>
        <taxon>Ustilaginomycotina</taxon>
        <taxon>Ustilaginomycetes</taxon>
        <taxon>Ustilaginales</taxon>
        <taxon>Ustilaginaceae</taxon>
        <taxon>Moesziomyces</taxon>
    </lineage>
</organism>
<dbReference type="Proteomes" id="UP000011976">
    <property type="component" value="Unassembled WGS sequence"/>
</dbReference>
<dbReference type="AlphaFoldDB" id="M9M8D8"/>
<evidence type="ECO:0000256" key="1">
    <source>
        <dbReference type="SAM" id="MobiDB-lite"/>
    </source>
</evidence>
<reference evidence="3" key="1">
    <citation type="journal article" date="2013" name="Genome Announc.">
        <title>Genome sequence of the basidiomycetous yeast Pseudozyma antarctica T-34, a producer of the glycolipid biosurfactants mannosylerythritol lipids.</title>
        <authorList>
            <person name="Morita T."/>
            <person name="Koike H."/>
            <person name="Koyama Y."/>
            <person name="Hagiwara H."/>
            <person name="Ito E."/>
            <person name="Fukuoka T."/>
            <person name="Imura T."/>
            <person name="Machida M."/>
            <person name="Kitamoto D."/>
        </authorList>
    </citation>
    <scope>NUCLEOTIDE SEQUENCE [LARGE SCALE GENOMIC DNA]</scope>
    <source>
        <strain evidence="3">T-34</strain>
    </source>
</reference>
<sequence length="324" mass="35805">MSYAFNIFLRSSNPLLGSAMQDDDDEFAGGQGFVPGPDGLLRPIQSATQSPAPSATRRPVVQRATFVPAVQSPTPRPAPQVRGRQQDEPEGPSRQVLGRRSRDDDDSAAEGNERGRPHPRVISAAMVQMRQWLTAEHFPDIPCPDCSTHRRPCVAPDADSQVEKCLGCSDKRRAKRCPKKWILERTNVAEMVRLTEEHGMTKEDARIQVYGPLGQLGGRWDRKKDYPAMPAAARGPCLPNNTFAPSYTLFGSPPMAGPSTAGPSTRSTPDLLNLPDHRTIDTRRVQDAFLRAVEAYRAEQPTTTAQLNQMLVDLLLELWESMAQ</sequence>
<accession>M9M8D8</accession>
<gene>
    <name evidence="2" type="ORF">PANT_27d00036</name>
</gene>
<evidence type="ECO:0000313" key="2">
    <source>
        <dbReference type="EMBL" id="GAC77610.1"/>
    </source>
</evidence>
<proteinExistence type="predicted"/>